<name>A0A8D8QA03_9HEMI</name>
<dbReference type="AlphaFoldDB" id="A0A8D8QA03"/>
<protein>
    <submittedName>
        <fullName evidence="1">Uncharacterized protein</fullName>
    </submittedName>
</protein>
<proteinExistence type="predicted"/>
<sequence length="105" mass="11747">METVRSCCTFGRSPVRHCVRQVGGRFVAIENESCGAVESNEENCERGLKRQLSKGIEIQVSKGIEETVVVVVVVNVCDYITDLFLSQGILLLQRDLSREMWGLDL</sequence>
<dbReference type="EMBL" id="HBUF01066849">
    <property type="protein sequence ID" value="CAG6627953.1"/>
    <property type="molecule type" value="Transcribed_RNA"/>
</dbReference>
<evidence type="ECO:0000313" key="1">
    <source>
        <dbReference type="EMBL" id="CAG6627953.1"/>
    </source>
</evidence>
<accession>A0A8D8QA03</accession>
<reference evidence="1" key="1">
    <citation type="submission" date="2021-05" db="EMBL/GenBank/DDBJ databases">
        <authorList>
            <person name="Alioto T."/>
            <person name="Alioto T."/>
            <person name="Gomez Garrido J."/>
        </authorList>
    </citation>
    <scope>NUCLEOTIDE SEQUENCE</scope>
</reference>
<organism evidence="1">
    <name type="scientific">Cacopsylla melanoneura</name>
    <dbReference type="NCBI Taxonomy" id="428564"/>
    <lineage>
        <taxon>Eukaryota</taxon>
        <taxon>Metazoa</taxon>
        <taxon>Ecdysozoa</taxon>
        <taxon>Arthropoda</taxon>
        <taxon>Hexapoda</taxon>
        <taxon>Insecta</taxon>
        <taxon>Pterygota</taxon>
        <taxon>Neoptera</taxon>
        <taxon>Paraneoptera</taxon>
        <taxon>Hemiptera</taxon>
        <taxon>Sternorrhyncha</taxon>
        <taxon>Psylloidea</taxon>
        <taxon>Psyllidae</taxon>
        <taxon>Psyllinae</taxon>
        <taxon>Cacopsylla</taxon>
    </lineage>
</organism>